<dbReference type="InterPro" id="IPR012433">
    <property type="entry name" value="Imm11"/>
</dbReference>
<proteinExistence type="predicted"/>
<dbReference type="RefSeq" id="WP_159804875.1">
    <property type="nucleotide sequence ID" value="NZ_BLJE01000001.1"/>
</dbReference>
<evidence type="ECO:0000313" key="3">
    <source>
        <dbReference type="Proteomes" id="UP000436822"/>
    </source>
</evidence>
<reference evidence="2 3" key="1">
    <citation type="submission" date="2019-12" db="EMBL/GenBank/DDBJ databases">
        <title>Litoreibacter badius sp. nov., a novel bacteriochlorophyll a-containing bacterium in the genus Litoreibacter.</title>
        <authorList>
            <person name="Kanamuro M."/>
            <person name="Takabe Y."/>
            <person name="Mori K."/>
            <person name="Takaichi S."/>
            <person name="Hanada S."/>
        </authorList>
    </citation>
    <scope>NUCLEOTIDE SEQUENCE [LARGE SCALE GENOMIC DNA]</scope>
    <source>
        <strain evidence="2 3">K6</strain>
    </source>
</reference>
<protein>
    <recommendedName>
        <fullName evidence="1">Immunity MXAN-0049 protein domain-containing protein</fullName>
    </recommendedName>
</protein>
<dbReference type="Pfam" id="PF07791">
    <property type="entry name" value="Imm11"/>
    <property type="match status" value="1"/>
</dbReference>
<feature type="domain" description="Immunity MXAN-0049 protein" evidence="1">
    <location>
        <begin position="29"/>
        <end position="204"/>
    </location>
</feature>
<dbReference type="EMBL" id="BLJE01000001">
    <property type="protein sequence ID" value="GFE63998.1"/>
    <property type="molecule type" value="Genomic_DNA"/>
</dbReference>
<dbReference type="Proteomes" id="UP000436822">
    <property type="component" value="Unassembled WGS sequence"/>
</dbReference>
<accession>A0A6N6JFD0</accession>
<sequence>MSEHVWVSTAPGSVAAEFGFHWPTAQYDLPQSIEASDALMLDSEKGVPLPSDRFPSVLETKRTPTKGDPHKWKLPKKLPHYVKWICPVVSKDIADVIRQFDIGESNFYPVEMRRADEDKPYEQEFFIINVEVAKDTIVPDQSPAAQERGPKAKPYYRLRAFEDDQISVKSGVLGSPDIWVDPIVNGGEFFVSDKLHSALIATKLAEPLQFMRCSVFG</sequence>
<name>A0A6N6JFD0_9RHOB</name>
<evidence type="ECO:0000259" key="1">
    <source>
        <dbReference type="Pfam" id="PF07791"/>
    </source>
</evidence>
<dbReference type="OrthoDB" id="7675848at2"/>
<comment type="caution">
    <text evidence="2">The sequence shown here is derived from an EMBL/GenBank/DDBJ whole genome shotgun (WGS) entry which is preliminary data.</text>
</comment>
<gene>
    <name evidence="2" type="ORF">KIN_10720</name>
</gene>
<evidence type="ECO:0000313" key="2">
    <source>
        <dbReference type="EMBL" id="GFE63998.1"/>
    </source>
</evidence>
<keyword evidence="3" id="KW-1185">Reference proteome</keyword>
<organism evidence="2 3">
    <name type="scientific">Litoreibacter roseus</name>
    <dbReference type="NCBI Taxonomy" id="2601869"/>
    <lineage>
        <taxon>Bacteria</taxon>
        <taxon>Pseudomonadati</taxon>
        <taxon>Pseudomonadota</taxon>
        <taxon>Alphaproteobacteria</taxon>
        <taxon>Rhodobacterales</taxon>
        <taxon>Roseobacteraceae</taxon>
        <taxon>Litoreibacter</taxon>
    </lineage>
</organism>
<dbReference type="AlphaFoldDB" id="A0A6N6JFD0"/>